<dbReference type="GO" id="GO:0005634">
    <property type="term" value="C:nucleus"/>
    <property type="evidence" value="ECO:0007669"/>
    <property type="project" value="TreeGrafter"/>
</dbReference>
<dbReference type="Proteomes" id="UP000823561">
    <property type="component" value="Chromosome 17"/>
</dbReference>
<accession>A0AAV6FYD2</accession>
<proteinExistence type="predicted"/>
<comment type="caution">
    <text evidence="2">The sequence shown here is derived from an EMBL/GenBank/DDBJ whole genome shotgun (WGS) entry which is preliminary data.</text>
</comment>
<keyword evidence="3" id="KW-1185">Reference proteome</keyword>
<dbReference type="Gene3D" id="3.90.70.10">
    <property type="entry name" value="Cysteine proteinases"/>
    <property type="match status" value="1"/>
</dbReference>
<dbReference type="InterPro" id="IPR018200">
    <property type="entry name" value="USP_CS"/>
</dbReference>
<evidence type="ECO:0000259" key="1">
    <source>
        <dbReference type="PROSITE" id="PS50235"/>
    </source>
</evidence>
<dbReference type="PANTHER" id="PTHR24006">
    <property type="entry name" value="UBIQUITIN CARBOXYL-TERMINAL HYDROLASE"/>
    <property type="match status" value="1"/>
</dbReference>
<dbReference type="InterPro" id="IPR050164">
    <property type="entry name" value="Peptidase_C19"/>
</dbReference>
<dbReference type="PROSITE" id="PS00973">
    <property type="entry name" value="USP_2"/>
    <property type="match status" value="1"/>
</dbReference>
<dbReference type="GO" id="GO:0016579">
    <property type="term" value="P:protein deubiquitination"/>
    <property type="evidence" value="ECO:0007669"/>
    <property type="project" value="InterPro"/>
</dbReference>
<sequence>MRGVSYQCPVDTQLSFQLQHIRTCRSCGLESRREESSTFLSIQMVAQGTVHKSLERYFSEAEVEFSCEVCGGQTSGLKCSFHTLPRVLILHLKRFCPFTLTKKEAHLQLDAELQISQRTEDIMRRCRTSPQTHSTGSGHCPAALSALEGETHSEASSMAQELEAGTERQTLVRGSSTYTLTSIVSHIGEDMDHGHYISDCAEEGGLWLTFNDEVVSPTTLKAVLRARASSAYILFYTRKTHSTGSGHCPAALSALEGETPSEVRC</sequence>
<dbReference type="GO" id="GO:0000082">
    <property type="term" value="P:G1/S transition of mitotic cell cycle"/>
    <property type="evidence" value="ECO:0007669"/>
    <property type="project" value="TreeGrafter"/>
</dbReference>
<gene>
    <name evidence="2" type="ORF">AALO_G00225280</name>
</gene>
<reference evidence="2 3" key="1">
    <citation type="submission" date="2020-10" db="EMBL/GenBank/DDBJ databases">
        <title>Chromosome-scale genome assembly of the Allis shad, Alosa alosa.</title>
        <authorList>
            <person name="Margot Z."/>
            <person name="Christophe K."/>
            <person name="Cabau C."/>
            <person name="Louis A."/>
            <person name="Berthelot C."/>
            <person name="Parey E."/>
            <person name="Roest Crollius H."/>
            <person name="Montfort J."/>
            <person name="Robinson-Rechavi M."/>
            <person name="Bucao C."/>
            <person name="Bouchez O."/>
            <person name="Gislard M."/>
            <person name="Lluch J."/>
            <person name="Milhes M."/>
            <person name="Lampietro C."/>
            <person name="Lopez Roques C."/>
            <person name="Donnadieu C."/>
            <person name="Braasch I."/>
            <person name="Desvignes T."/>
            <person name="Postlethwait J."/>
            <person name="Bobe J."/>
            <person name="Guiguen Y."/>
        </authorList>
    </citation>
    <scope>NUCLEOTIDE SEQUENCE [LARGE SCALE GENOMIC DNA]</scope>
    <source>
        <strain evidence="2">M-15738</strain>
        <tissue evidence="2">Blood</tissue>
    </source>
</reference>
<dbReference type="GO" id="GO:0004843">
    <property type="term" value="F:cysteine-type deubiquitinase activity"/>
    <property type="evidence" value="ECO:0007669"/>
    <property type="project" value="InterPro"/>
</dbReference>
<dbReference type="InterPro" id="IPR028889">
    <property type="entry name" value="USP"/>
</dbReference>
<dbReference type="EMBL" id="JADWDJ010000017">
    <property type="protein sequence ID" value="KAG5267750.1"/>
    <property type="molecule type" value="Genomic_DNA"/>
</dbReference>
<dbReference type="InterPro" id="IPR038765">
    <property type="entry name" value="Papain-like_cys_pep_sf"/>
</dbReference>
<dbReference type="AlphaFoldDB" id="A0AAV6FYD2"/>
<protein>
    <recommendedName>
        <fullName evidence="1">USP domain-containing protein</fullName>
    </recommendedName>
</protein>
<feature type="domain" description="USP" evidence="1">
    <location>
        <begin position="1"/>
        <end position="239"/>
    </location>
</feature>
<dbReference type="PROSITE" id="PS50235">
    <property type="entry name" value="USP_3"/>
    <property type="match status" value="1"/>
</dbReference>
<dbReference type="InterPro" id="IPR001394">
    <property type="entry name" value="Peptidase_C19_UCH"/>
</dbReference>
<name>A0AAV6FYD2_9TELE</name>
<evidence type="ECO:0000313" key="2">
    <source>
        <dbReference type="EMBL" id="KAG5267750.1"/>
    </source>
</evidence>
<dbReference type="CDD" id="cd02257">
    <property type="entry name" value="Peptidase_C19"/>
    <property type="match status" value="1"/>
</dbReference>
<dbReference type="GO" id="GO:0005829">
    <property type="term" value="C:cytosol"/>
    <property type="evidence" value="ECO:0007669"/>
    <property type="project" value="TreeGrafter"/>
</dbReference>
<organism evidence="2 3">
    <name type="scientific">Alosa alosa</name>
    <name type="common">allis shad</name>
    <dbReference type="NCBI Taxonomy" id="278164"/>
    <lineage>
        <taxon>Eukaryota</taxon>
        <taxon>Metazoa</taxon>
        <taxon>Chordata</taxon>
        <taxon>Craniata</taxon>
        <taxon>Vertebrata</taxon>
        <taxon>Euteleostomi</taxon>
        <taxon>Actinopterygii</taxon>
        <taxon>Neopterygii</taxon>
        <taxon>Teleostei</taxon>
        <taxon>Clupei</taxon>
        <taxon>Clupeiformes</taxon>
        <taxon>Clupeoidei</taxon>
        <taxon>Clupeidae</taxon>
        <taxon>Alosa</taxon>
    </lineage>
</organism>
<dbReference type="Pfam" id="PF00443">
    <property type="entry name" value="UCH"/>
    <property type="match status" value="1"/>
</dbReference>
<evidence type="ECO:0000313" key="3">
    <source>
        <dbReference type="Proteomes" id="UP000823561"/>
    </source>
</evidence>
<dbReference type="PANTHER" id="PTHR24006:SF915">
    <property type="entry name" value="UBIQUITIN CARBOXYL-TERMINAL HYDROLASE-RELATED"/>
    <property type="match status" value="1"/>
</dbReference>
<dbReference type="SUPFAM" id="SSF54001">
    <property type="entry name" value="Cysteine proteinases"/>
    <property type="match status" value="1"/>
</dbReference>